<evidence type="ECO:0000256" key="1">
    <source>
        <dbReference type="ARBA" id="ARBA00004370"/>
    </source>
</evidence>
<reference evidence="11" key="1">
    <citation type="submission" date="2022-07" db="EMBL/GenBank/DDBJ databases">
        <title>Phylogenomic reconstructions and comparative analyses of Kickxellomycotina fungi.</title>
        <authorList>
            <person name="Reynolds N.K."/>
            <person name="Stajich J.E."/>
            <person name="Barry K."/>
            <person name="Grigoriev I.V."/>
            <person name="Crous P."/>
            <person name="Smith M.E."/>
        </authorList>
    </citation>
    <scope>NUCLEOTIDE SEQUENCE</scope>
    <source>
        <strain evidence="11">NRRL 1565</strain>
    </source>
</reference>
<dbReference type="PROSITE" id="PS50893">
    <property type="entry name" value="ABC_TRANSPORTER_2"/>
    <property type="match status" value="1"/>
</dbReference>
<comment type="subcellular location">
    <subcellularLocation>
        <location evidence="1">Membrane</location>
    </subcellularLocation>
</comment>
<evidence type="ECO:0000256" key="5">
    <source>
        <dbReference type="ARBA" id="ARBA00022840"/>
    </source>
</evidence>
<dbReference type="GO" id="GO:0016887">
    <property type="term" value="F:ATP hydrolysis activity"/>
    <property type="evidence" value="ECO:0007669"/>
    <property type="project" value="InterPro"/>
</dbReference>
<dbReference type="EMBL" id="JANBUO010001142">
    <property type="protein sequence ID" value="KAJ2799633.1"/>
    <property type="molecule type" value="Genomic_DNA"/>
</dbReference>
<dbReference type="InterPro" id="IPR011527">
    <property type="entry name" value="ABC1_TM_dom"/>
</dbReference>
<evidence type="ECO:0000259" key="10">
    <source>
        <dbReference type="PROSITE" id="PS50929"/>
    </source>
</evidence>
<dbReference type="InterPro" id="IPR050173">
    <property type="entry name" value="ABC_transporter_C-like"/>
</dbReference>
<dbReference type="SMART" id="SM00382">
    <property type="entry name" value="AAA"/>
    <property type="match status" value="1"/>
</dbReference>
<evidence type="ECO:0000256" key="2">
    <source>
        <dbReference type="ARBA" id="ARBA00022448"/>
    </source>
</evidence>
<keyword evidence="6 8" id="KW-1133">Transmembrane helix</keyword>
<organism evidence="11 12">
    <name type="scientific">Coemansia guatemalensis</name>
    <dbReference type="NCBI Taxonomy" id="2761395"/>
    <lineage>
        <taxon>Eukaryota</taxon>
        <taxon>Fungi</taxon>
        <taxon>Fungi incertae sedis</taxon>
        <taxon>Zoopagomycota</taxon>
        <taxon>Kickxellomycotina</taxon>
        <taxon>Kickxellomycetes</taxon>
        <taxon>Kickxellales</taxon>
        <taxon>Kickxellaceae</taxon>
        <taxon>Coemansia</taxon>
    </lineage>
</organism>
<dbReference type="SUPFAM" id="SSF90123">
    <property type="entry name" value="ABC transporter transmembrane region"/>
    <property type="match status" value="2"/>
</dbReference>
<keyword evidence="5" id="KW-0067">ATP-binding</keyword>
<dbReference type="PANTHER" id="PTHR24223">
    <property type="entry name" value="ATP-BINDING CASSETTE SUB-FAMILY C"/>
    <property type="match status" value="1"/>
</dbReference>
<keyword evidence="3 8" id="KW-0812">Transmembrane</keyword>
<dbReference type="Pfam" id="PF00664">
    <property type="entry name" value="ABC_membrane"/>
    <property type="match status" value="2"/>
</dbReference>
<evidence type="ECO:0000313" key="11">
    <source>
        <dbReference type="EMBL" id="KAJ2799633.1"/>
    </source>
</evidence>
<proteinExistence type="predicted"/>
<evidence type="ECO:0000256" key="4">
    <source>
        <dbReference type="ARBA" id="ARBA00022741"/>
    </source>
</evidence>
<dbReference type="GO" id="GO:0005524">
    <property type="term" value="F:ATP binding"/>
    <property type="evidence" value="ECO:0007669"/>
    <property type="project" value="UniProtKB-KW"/>
</dbReference>
<dbReference type="CDD" id="cd03250">
    <property type="entry name" value="ABCC_MRP_domain1"/>
    <property type="match status" value="1"/>
</dbReference>
<feature type="transmembrane region" description="Helical" evidence="8">
    <location>
        <begin position="756"/>
        <end position="780"/>
    </location>
</feature>
<feature type="non-terminal residue" evidence="11">
    <location>
        <position position="1"/>
    </location>
</feature>
<dbReference type="Gene3D" id="1.20.1560.10">
    <property type="entry name" value="ABC transporter type 1, transmembrane domain"/>
    <property type="match status" value="2"/>
</dbReference>
<evidence type="ECO:0000256" key="6">
    <source>
        <dbReference type="ARBA" id="ARBA00022989"/>
    </source>
</evidence>
<dbReference type="InterPro" id="IPR003439">
    <property type="entry name" value="ABC_transporter-like_ATP-bd"/>
</dbReference>
<dbReference type="GO" id="GO:0016020">
    <property type="term" value="C:membrane"/>
    <property type="evidence" value="ECO:0007669"/>
    <property type="project" value="UniProtKB-SubCell"/>
</dbReference>
<keyword evidence="7 8" id="KW-0472">Membrane</keyword>
<evidence type="ECO:0000256" key="8">
    <source>
        <dbReference type="SAM" id="Phobius"/>
    </source>
</evidence>
<dbReference type="InterPro" id="IPR027417">
    <property type="entry name" value="P-loop_NTPase"/>
</dbReference>
<dbReference type="Pfam" id="PF00005">
    <property type="entry name" value="ABC_tran"/>
    <property type="match status" value="1"/>
</dbReference>
<gene>
    <name evidence="11" type="ORF">H4R20_004358</name>
</gene>
<dbReference type="SUPFAM" id="SSF52540">
    <property type="entry name" value="P-loop containing nucleoside triphosphate hydrolases"/>
    <property type="match status" value="1"/>
</dbReference>
<evidence type="ECO:0000256" key="7">
    <source>
        <dbReference type="ARBA" id="ARBA00023136"/>
    </source>
</evidence>
<dbReference type="InterPro" id="IPR017871">
    <property type="entry name" value="ABC_transporter-like_CS"/>
</dbReference>
<evidence type="ECO:0000259" key="9">
    <source>
        <dbReference type="PROSITE" id="PS50893"/>
    </source>
</evidence>
<feature type="transmembrane region" description="Helical" evidence="8">
    <location>
        <begin position="255"/>
        <end position="275"/>
    </location>
</feature>
<dbReference type="Gene3D" id="3.40.50.300">
    <property type="entry name" value="P-loop containing nucleotide triphosphate hydrolases"/>
    <property type="match status" value="1"/>
</dbReference>
<evidence type="ECO:0000256" key="3">
    <source>
        <dbReference type="ARBA" id="ARBA00022692"/>
    </source>
</evidence>
<feature type="domain" description="ABC transmembrane type-1" evidence="10">
    <location>
        <begin position="239"/>
        <end position="366"/>
    </location>
</feature>
<accession>A0A9W8LRT3</accession>
<protein>
    <recommendedName>
        <fullName evidence="13">P-loop containing nucleoside triphosphate hydrolase protein</fullName>
    </recommendedName>
</protein>
<comment type="caution">
    <text evidence="11">The sequence shown here is derived from an EMBL/GenBank/DDBJ whole genome shotgun (WGS) entry which is preliminary data.</text>
</comment>
<dbReference type="GO" id="GO:0140359">
    <property type="term" value="F:ABC-type transporter activity"/>
    <property type="evidence" value="ECO:0007669"/>
    <property type="project" value="InterPro"/>
</dbReference>
<feature type="domain" description="ABC transmembrane type-1" evidence="10">
    <location>
        <begin position="699"/>
        <end position="912"/>
    </location>
</feature>
<keyword evidence="2" id="KW-0813">Transport</keyword>
<keyword evidence="4" id="KW-0547">Nucleotide-binding</keyword>
<dbReference type="OrthoDB" id="5596944at2759"/>
<feature type="domain" description="ABC transporter" evidence="9">
    <location>
        <begin position="476"/>
        <end position="706"/>
    </location>
</feature>
<dbReference type="AlphaFoldDB" id="A0A9W8LRT3"/>
<dbReference type="Proteomes" id="UP001140094">
    <property type="component" value="Unassembled WGS sequence"/>
</dbReference>
<dbReference type="InterPro" id="IPR036640">
    <property type="entry name" value="ABC1_TM_sf"/>
</dbReference>
<dbReference type="PROSITE" id="PS00211">
    <property type="entry name" value="ABC_TRANSPORTER_1"/>
    <property type="match status" value="1"/>
</dbReference>
<sequence length="939" mass="104289">MHSHLILALSLVLLDAWLVFSKFQTLQWLSLQFLRQLVERVTYHWVFRYLQSMRGADSIDLELPELPRSLHPAPMVARFNRCWQRELLFGRRSLGHALFWTFSRELVVCTLLRLLVQLKDMWQPVAVARIVQILGNAATSGRPPAAAATAESCVSGLLLYLVLGIGGGILEQNQIDMRDRIELSMRNTLSCALHQAHTANERRYASVGRLALEARKLNTDLYSCGTQSSQLLAKHAAQLTNTLWIPFRLAAGLFIFYWHVGWAVAPGIAAALLYLPLRKRLLHSINNAKDRAAKATSKRVSLLTHLLDNIVSIRMLGWSSVLVDRIRNVRESQELDPTIETSALSTVLLSVWTACRTCGPLISLFIYSVATSLLAHGREDLTNTLPLVTAESVFIVQTILRELIPLLIDSPHAFDSWWAAKRPYAQIQAILVKASAYADARDTDSTQSPIGTDFEKSAKEDIAVQISNNSFVWTTNRDSDSTGAILDRAPFALKCANLSVRKGQFLAVVGSVGSGKSSLLAAILGEMEQLSIAGSSNAMPLVNGRIAYVSQTPWLMNGTIRENITFGAPYDSSWFETVVDLCELRHDLDCWQLGDQTIVGSNGMAVSGGQRMRVALARAVYSRASIYLLDDVLAAVDVHVSRRLIRRVLAGPSAVLRGATRIIHFAACAAWWAADLALDLLAKWWTEVIWRRVIFAKSHNELLLAVANAHLSLFTRLSTGQLLSLFTQSQQDLDSRLPSQLAQLATFAVKLLFETWIIACFHPLLLLSVFAAVMTMWFIVRLSTKPLERIVAMHARALPLVDEQFQESVSGAITIRAFEAGHFVRQKLMHRMACCAQLQWVCDGVETWTDLTMTVLRECTIAVAFAIALFGAATQSPNLKIEPATLLLVHFSVTMHLGRLQHLIRQTHSLRSSLARAAQYINATLVPQAEIIQPVPPNT</sequence>
<keyword evidence="12" id="KW-1185">Reference proteome</keyword>
<dbReference type="InterPro" id="IPR003593">
    <property type="entry name" value="AAA+_ATPase"/>
</dbReference>
<evidence type="ECO:0008006" key="13">
    <source>
        <dbReference type="Google" id="ProtNLM"/>
    </source>
</evidence>
<evidence type="ECO:0000313" key="12">
    <source>
        <dbReference type="Proteomes" id="UP001140094"/>
    </source>
</evidence>
<dbReference type="PROSITE" id="PS50929">
    <property type="entry name" value="ABC_TM1F"/>
    <property type="match status" value="2"/>
</dbReference>
<name>A0A9W8LRT3_9FUNG</name>